<evidence type="ECO:0000313" key="2">
    <source>
        <dbReference type="EMBL" id="EKS41871.1"/>
    </source>
</evidence>
<evidence type="ECO:0000313" key="3">
    <source>
        <dbReference type="Proteomes" id="UP000001096"/>
    </source>
</evidence>
<dbReference type="HOGENOM" id="CLU_163135_0_0_5"/>
<reference evidence="2 3" key="1">
    <citation type="submission" date="2012-04" db="EMBL/GenBank/DDBJ databases">
        <title>The Genome Sequence of Afipia broomeae ATCC 49717.</title>
        <authorList>
            <consortium name="The Broad Institute Genome Sequencing Platform"/>
            <person name="Earl A."/>
            <person name="Ward D."/>
            <person name="Feldgarden M."/>
            <person name="Gevers D."/>
            <person name="Huys G."/>
            <person name="Walker B."/>
            <person name="Young S.K."/>
            <person name="Zeng Q."/>
            <person name="Gargeya S."/>
            <person name="Fitzgerald M."/>
            <person name="Haas B."/>
            <person name="Abouelleil A."/>
            <person name="Alvarado L."/>
            <person name="Arachchi H.M."/>
            <person name="Berlin A."/>
            <person name="Chapman S.B."/>
            <person name="Goldberg J."/>
            <person name="Griggs A."/>
            <person name="Gujja S."/>
            <person name="Hansen M."/>
            <person name="Howarth C."/>
            <person name="Imamovic A."/>
            <person name="Larimer J."/>
            <person name="McCowen C."/>
            <person name="Montmayeur A."/>
            <person name="Murphy C."/>
            <person name="Neiman D."/>
            <person name="Pearson M."/>
            <person name="Priest M."/>
            <person name="Roberts A."/>
            <person name="Saif S."/>
            <person name="Shea T."/>
            <person name="Sisk P."/>
            <person name="Sykes S."/>
            <person name="Wortman J."/>
            <person name="Nusbaum C."/>
            <person name="Birren B."/>
        </authorList>
    </citation>
    <scope>NUCLEOTIDE SEQUENCE [LARGE SCALE GENOMIC DNA]</scope>
    <source>
        <strain evidence="2 3">ATCC 49717</strain>
    </source>
</reference>
<gene>
    <name evidence="2" type="ORF">HMPREF9695_00963</name>
</gene>
<evidence type="ECO:0000259" key="1">
    <source>
        <dbReference type="Pfam" id="PF21834"/>
    </source>
</evidence>
<name>K8PJZ2_9BRAD</name>
<dbReference type="EMBL" id="AGWX01000001">
    <property type="protein sequence ID" value="EKS41871.1"/>
    <property type="molecule type" value="Genomic_DNA"/>
</dbReference>
<sequence length="124" mass="14176">MIPSDSFHLGLKKPVQINCYRRAEMQDALVGLPWRQYISAMPRYFFNTRIGETLIPDPEGEELRDPDHAWEVARATIRQILQEEGKEPGLLSASLEVTDEAGEIVLEFPFSEALEIPDEPQSRH</sequence>
<organism evidence="2 3">
    <name type="scientific">Afipia broomeae ATCC 49717</name>
    <dbReference type="NCBI Taxonomy" id="883078"/>
    <lineage>
        <taxon>Bacteria</taxon>
        <taxon>Pseudomonadati</taxon>
        <taxon>Pseudomonadota</taxon>
        <taxon>Alphaproteobacteria</taxon>
        <taxon>Hyphomicrobiales</taxon>
        <taxon>Nitrobacteraceae</taxon>
        <taxon>Afipia</taxon>
    </lineage>
</organism>
<protein>
    <recommendedName>
        <fullName evidence="1">DUF6894 domain-containing protein</fullName>
    </recommendedName>
</protein>
<dbReference type="eggNOG" id="ENOG50349FJ">
    <property type="taxonomic scope" value="Bacteria"/>
</dbReference>
<dbReference type="Proteomes" id="UP000001096">
    <property type="component" value="Unassembled WGS sequence"/>
</dbReference>
<comment type="caution">
    <text evidence="2">The sequence shown here is derived from an EMBL/GenBank/DDBJ whole genome shotgun (WGS) entry which is preliminary data.</text>
</comment>
<dbReference type="Pfam" id="PF21834">
    <property type="entry name" value="DUF6894"/>
    <property type="match status" value="1"/>
</dbReference>
<dbReference type="AlphaFoldDB" id="K8PJZ2"/>
<keyword evidence="3" id="KW-1185">Reference proteome</keyword>
<dbReference type="PATRIC" id="fig|883078.3.peg.995"/>
<proteinExistence type="predicted"/>
<dbReference type="InterPro" id="IPR054189">
    <property type="entry name" value="DUF6894"/>
</dbReference>
<accession>K8PJZ2</accession>
<feature type="domain" description="DUF6894" evidence="1">
    <location>
        <begin position="43"/>
        <end position="111"/>
    </location>
</feature>